<dbReference type="PROSITE" id="PS50910">
    <property type="entry name" value="HEPN"/>
    <property type="match status" value="1"/>
</dbReference>
<organism evidence="2 3">
    <name type="scientific">Caldanaerovirga acetigignens</name>
    <dbReference type="NCBI Taxonomy" id="447595"/>
    <lineage>
        <taxon>Bacteria</taxon>
        <taxon>Bacillati</taxon>
        <taxon>Bacillota</taxon>
        <taxon>Clostridia</taxon>
        <taxon>Thermosediminibacterales</taxon>
        <taxon>Thermosediminibacteraceae</taxon>
        <taxon>Caldanaerovirga</taxon>
    </lineage>
</organism>
<gene>
    <name evidence="2" type="ORF">SAMN05660826_02274</name>
</gene>
<dbReference type="AlphaFoldDB" id="A0A1M7MG98"/>
<reference evidence="3" key="1">
    <citation type="submission" date="2016-11" db="EMBL/GenBank/DDBJ databases">
        <authorList>
            <person name="Varghese N."/>
            <person name="Submissions S."/>
        </authorList>
    </citation>
    <scope>NUCLEOTIDE SEQUENCE [LARGE SCALE GENOMIC DNA]</scope>
    <source>
        <strain evidence="3">DSM 18802</strain>
    </source>
</reference>
<dbReference type="InterPro" id="IPR007842">
    <property type="entry name" value="HEPN_dom"/>
</dbReference>
<keyword evidence="3" id="KW-1185">Reference proteome</keyword>
<feature type="domain" description="HEPN" evidence="1">
    <location>
        <begin position="9"/>
        <end position="120"/>
    </location>
</feature>
<protein>
    <submittedName>
        <fullName evidence="2">HEPN domain-containing protein</fullName>
    </submittedName>
</protein>
<dbReference type="Pfam" id="PF05168">
    <property type="entry name" value="HEPN"/>
    <property type="match status" value="1"/>
</dbReference>
<dbReference type="EMBL" id="FRCR01000021">
    <property type="protein sequence ID" value="SHM89437.1"/>
    <property type="molecule type" value="Genomic_DNA"/>
</dbReference>
<dbReference type="SUPFAM" id="SSF81593">
    <property type="entry name" value="Nucleotidyltransferase substrate binding subunit/domain"/>
    <property type="match status" value="1"/>
</dbReference>
<proteinExistence type="predicted"/>
<name>A0A1M7MG98_9FIRM</name>
<evidence type="ECO:0000313" key="2">
    <source>
        <dbReference type="EMBL" id="SHM89437.1"/>
    </source>
</evidence>
<dbReference type="OrthoDB" id="9808176at2"/>
<evidence type="ECO:0000259" key="1">
    <source>
        <dbReference type="PROSITE" id="PS50910"/>
    </source>
</evidence>
<accession>A0A1M7MG98</accession>
<dbReference type="SMART" id="SM00748">
    <property type="entry name" value="HEPN"/>
    <property type="match status" value="1"/>
</dbReference>
<dbReference type="Gene3D" id="1.20.120.330">
    <property type="entry name" value="Nucleotidyltransferases domain 2"/>
    <property type="match status" value="1"/>
</dbReference>
<evidence type="ECO:0000313" key="3">
    <source>
        <dbReference type="Proteomes" id="UP000184375"/>
    </source>
</evidence>
<dbReference type="STRING" id="447595.SAMN05660826_02274"/>
<dbReference type="RefSeq" id="WP_073258528.1">
    <property type="nucleotide sequence ID" value="NZ_FRCR01000021.1"/>
</dbReference>
<sequence length="130" mass="14747">MPNRAFDWLKQAIKDLDHAKLSMESNDHEWACFAAHQAGEKAVKALHLYLGQEAWGHVISRLLRELPESVGISQELIEKAKVLDNFYIPARYPDSHPDGAPFEHYGPLQSKEAVKYACEIVEFIRSKMAG</sequence>
<dbReference type="Proteomes" id="UP000184375">
    <property type="component" value="Unassembled WGS sequence"/>
</dbReference>